<protein>
    <recommendedName>
        <fullName evidence="1">SCP domain-containing protein</fullName>
    </recommendedName>
</protein>
<dbReference type="Gene3D" id="3.40.33.10">
    <property type="entry name" value="CAP"/>
    <property type="match status" value="1"/>
</dbReference>
<dbReference type="CDD" id="cd05379">
    <property type="entry name" value="CAP_bacterial"/>
    <property type="match status" value="1"/>
</dbReference>
<accession>A0A1F5PXY7</accession>
<evidence type="ECO:0000313" key="3">
    <source>
        <dbReference type="Proteomes" id="UP000177281"/>
    </source>
</evidence>
<dbReference type="STRING" id="1817841.A3B10_04310"/>
<evidence type="ECO:0000259" key="1">
    <source>
        <dbReference type="Pfam" id="PF00188"/>
    </source>
</evidence>
<evidence type="ECO:0000313" key="2">
    <source>
        <dbReference type="EMBL" id="OGE94707.1"/>
    </source>
</evidence>
<sequence length="159" mass="17676">MKNKVRFAILLASVVIFLGANSSPKLLTRVEVLKLVNQDRIMRGLPKLTENPTLTLAAYAKANDMIKANYFAHSSPAGVDPWYWLSVLGYEFTYAGENLATGFNSASDLENNWMASPTHRANILSPFYQEVGLAIIYKNNTNLVVQFFGSSVNKVTLKK</sequence>
<dbReference type="SUPFAM" id="SSF55797">
    <property type="entry name" value="PR-1-like"/>
    <property type="match status" value="1"/>
</dbReference>
<dbReference type="Pfam" id="PF00188">
    <property type="entry name" value="CAP"/>
    <property type="match status" value="1"/>
</dbReference>
<dbReference type="InterPro" id="IPR035940">
    <property type="entry name" value="CAP_sf"/>
</dbReference>
<dbReference type="InterPro" id="IPR014044">
    <property type="entry name" value="CAP_dom"/>
</dbReference>
<organism evidence="2 3">
    <name type="scientific">Candidatus Doudnabacteria bacterium RIFCSPLOWO2_01_FULL_44_21</name>
    <dbReference type="NCBI Taxonomy" id="1817841"/>
    <lineage>
        <taxon>Bacteria</taxon>
        <taxon>Candidatus Doudnaibacteriota</taxon>
    </lineage>
</organism>
<reference evidence="2 3" key="1">
    <citation type="journal article" date="2016" name="Nat. Commun.">
        <title>Thousands of microbial genomes shed light on interconnected biogeochemical processes in an aquifer system.</title>
        <authorList>
            <person name="Anantharaman K."/>
            <person name="Brown C.T."/>
            <person name="Hug L.A."/>
            <person name="Sharon I."/>
            <person name="Castelle C.J."/>
            <person name="Probst A.J."/>
            <person name="Thomas B.C."/>
            <person name="Singh A."/>
            <person name="Wilkins M.J."/>
            <person name="Karaoz U."/>
            <person name="Brodie E.L."/>
            <person name="Williams K.H."/>
            <person name="Hubbard S.S."/>
            <person name="Banfield J.F."/>
        </authorList>
    </citation>
    <scope>NUCLEOTIDE SEQUENCE [LARGE SCALE GENOMIC DNA]</scope>
</reference>
<feature type="domain" description="SCP" evidence="1">
    <location>
        <begin position="33"/>
        <end position="145"/>
    </location>
</feature>
<dbReference type="PANTHER" id="PTHR31157:SF1">
    <property type="entry name" value="SCP DOMAIN-CONTAINING PROTEIN"/>
    <property type="match status" value="1"/>
</dbReference>
<gene>
    <name evidence="2" type="ORF">A3B10_04310</name>
</gene>
<dbReference type="Proteomes" id="UP000177281">
    <property type="component" value="Unassembled WGS sequence"/>
</dbReference>
<dbReference type="AlphaFoldDB" id="A0A1F5PXY7"/>
<comment type="caution">
    <text evidence="2">The sequence shown here is derived from an EMBL/GenBank/DDBJ whole genome shotgun (WGS) entry which is preliminary data.</text>
</comment>
<proteinExistence type="predicted"/>
<dbReference type="EMBL" id="MFFB01000010">
    <property type="protein sequence ID" value="OGE94707.1"/>
    <property type="molecule type" value="Genomic_DNA"/>
</dbReference>
<name>A0A1F5PXY7_9BACT</name>
<dbReference type="PANTHER" id="PTHR31157">
    <property type="entry name" value="SCP DOMAIN-CONTAINING PROTEIN"/>
    <property type="match status" value="1"/>
</dbReference>